<name>A0ABR5CAJ8_9STAP</name>
<comment type="caution">
    <text evidence="2">The sequence shown here is derived from an EMBL/GenBank/DDBJ whole genome shotgun (WGS) entry which is preliminary data.</text>
</comment>
<accession>A0ABR5CAJ8</accession>
<gene>
    <name evidence="2" type="ORF">TP70_00280</name>
</gene>
<dbReference type="Proteomes" id="UP000032366">
    <property type="component" value="Unassembled WGS sequence"/>
</dbReference>
<sequence>MIKTTVRNDFLNNFYTVIGGKTGTLGYIKNLSVLIFEDNQLYVVTALGATGNRFHQVRLILDQALGKPINEPIQVKSYNVIKYPTIPEHLLKHVHLNSLLAKDDDVKSAPASLTKLLTLLTALDYPLPLNQEVEILNCDIVEDGLNPLHVGDILTIEDILHLMLLSSSNIAANMLARFVEETYLR</sequence>
<evidence type="ECO:0000313" key="3">
    <source>
        <dbReference type="Proteomes" id="UP000032366"/>
    </source>
</evidence>
<dbReference type="InterPro" id="IPR018044">
    <property type="entry name" value="Peptidase_S11"/>
</dbReference>
<dbReference type="EMBL" id="JXWY01000002">
    <property type="protein sequence ID" value="KIX91755.1"/>
    <property type="molecule type" value="Genomic_DNA"/>
</dbReference>
<evidence type="ECO:0000259" key="1">
    <source>
        <dbReference type="Pfam" id="PF13354"/>
    </source>
</evidence>
<dbReference type="PRINTS" id="PR00725">
    <property type="entry name" value="DADACBPTASE1"/>
</dbReference>
<dbReference type="SUPFAM" id="SSF56601">
    <property type="entry name" value="beta-lactamase/transpeptidase-like"/>
    <property type="match status" value="1"/>
</dbReference>
<organism evidence="2 3">
    <name type="scientific">Staphylococcus microti</name>
    <dbReference type="NCBI Taxonomy" id="569857"/>
    <lineage>
        <taxon>Bacteria</taxon>
        <taxon>Bacillati</taxon>
        <taxon>Bacillota</taxon>
        <taxon>Bacilli</taxon>
        <taxon>Bacillales</taxon>
        <taxon>Staphylococcaceae</taxon>
        <taxon>Staphylococcus</taxon>
    </lineage>
</organism>
<evidence type="ECO:0000313" key="2">
    <source>
        <dbReference type="EMBL" id="KIX91755.1"/>
    </source>
</evidence>
<reference evidence="2 3" key="1">
    <citation type="submission" date="2015-01" db="EMBL/GenBank/DDBJ databases">
        <authorList>
            <person name="Guo J."/>
        </authorList>
    </citation>
    <scope>NUCLEOTIDE SEQUENCE [LARGE SCALE GENOMIC DNA]</scope>
    <source>
        <strain evidence="2 3">DSM 22147</strain>
    </source>
</reference>
<proteinExistence type="predicted"/>
<dbReference type="InterPro" id="IPR012338">
    <property type="entry name" value="Beta-lactam/transpept-like"/>
</dbReference>
<feature type="domain" description="Beta-lactamase class A catalytic" evidence="1">
    <location>
        <begin position="100"/>
        <end position="180"/>
    </location>
</feature>
<dbReference type="Gene3D" id="3.40.710.10">
    <property type="entry name" value="DD-peptidase/beta-lactamase superfamily"/>
    <property type="match status" value="1"/>
</dbReference>
<protein>
    <recommendedName>
        <fullName evidence="1">Beta-lactamase class A catalytic domain-containing protein</fullName>
    </recommendedName>
</protein>
<keyword evidence="3" id="KW-1185">Reference proteome</keyword>
<dbReference type="Pfam" id="PF13354">
    <property type="entry name" value="Beta-lactamase2"/>
    <property type="match status" value="1"/>
</dbReference>
<dbReference type="InterPro" id="IPR045155">
    <property type="entry name" value="Beta-lactam_cat"/>
</dbReference>